<reference evidence="1" key="1">
    <citation type="journal article" date="2021" name="Open Biol.">
        <title>Shared evolutionary footprints suggest mitochondrial oxidative damage underlies multiple complex I losses in fungi.</title>
        <authorList>
            <person name="Schikora-Tamarit M.A."/>
            <person name="Marcet-Houben M."/>
            <person name="Nosek J."/>
            <person name="Gabaldon T."/>
        </authorList>
    </citation>
    <scope>NUCLEOTIDE SEQUENCE</scope>
    <source>
        <strain evidence="1">CBS2887</strain>
    </source>
</reference>
<proteinExistence type="predicted"/>
<gene>
    <name evidence="1" type="ORF">WICPIJ_007385</name>
</gene>
<accession>A0A9P8Q2P9</accession>
<evidence type="ECO:0000313" key="2">
    <source>
        <dbReference type="Proteomes" id="UP000774326"/>
    </source>
</evidence>
<reference evidence="1" key="2">
    <citation type="submission" date="2021-01" db="EMBL/GenBank/DDBJ databases">
        <authorList>
            <person name="Schikora-Tamarit M.A."/>
        </authorList>
    </citation>
    <scope>NUCLEOTIDE SEQUENCE</scope>
    <source>
        <strain evidence="1">CBS2887</strain>
    </source>
</reference>
<dbReference type="EMBL" id="JAEUBG010004337">
    <property type="protein sequence ID" value="KAH3681659.1"/>
    <property type="molecule type" value="Genomic_DNA"/>
</dbReference>
<keyword evidence="2" id="KW-1185">Reference proteome</keyword>
<dbReference type="AlphaFoldDB" id="A0A9P8Q2P9"/>
<comment type="caution">
    <text evidence="1">The sequence shown here is derived from an EMBL/GenBank/DDBJ whole genome shotgun (WGS) entry which is preliminary data.</text>
</comment>
<sequence>MNPIASSNPNGTEYPLASNSIVLLPIHLKPVSVSQIGDNFKGNTCIVRWDDLTTVTPVNFVPIILSRIMRSCDHDTNFGLEVINRVRNQRSWNKVTVDKGGKIVDFESFKKEGGNSDFSKSLRVQTMVMANDNSWLNIGSVRLRNNVRGQPLRRLHDSDLVKTIETCLHLTTETCCSKGDTMS</sequence>
<dbReference type="Proteomes" id="UP000774326">
    <property type="component" value="Unassembled WGS sequence"/>
</dbReference>
<evidence type="ECO:0000313" key="1">
    <source>
        <dbReference type="EMBL" id="KAH3681659.1"/>
    </source>
</evidence>
<protein>
    <submittedName>
        <fullName evidence="1">Uncharacterized protein</fullName>
    </submittedName>
</protein>
<name>A0A9P8Q2P9_WICPI</name>
<organism evidence="1 2">
    <name type="scientific">Wickerhamomyces pijperi</name>
    <name type="common">Yeast</name>
    <name type="synonym">Pichia pijperi</name>
    <dbReference type="NCBI Taxonomy" id="599730"/>
    <lineage>
        <taxon>Eukaryota</taxon>
        <taxon>Fungi</taxon>
        <taxon>Dikarya</taxon>
        <taxon>Ascomycota</taxon>
        <taxon>Saccharomycotina</taxon>
        <taxon>Saccharomycetes</taxon>
        <taxon>Phaffomycetales</taxon>
        <taxon>Wickerhamomycetaceae</taxon>
        <taxon>Wickerhamomyces</taxon>
    </lineage>
</organism>